<evidence type="ECO:0008006" key="3">
    <source>
        <dbReference type="Google" id="ProtNLM"/>
    </source>
</evidence>
<name>A0ABS6T2E6_9RHOB</name>
<keyword evidence="2" id="KW-1185">Reference proteome</keyword>
<organism evidence="1 2">
    <name type="scientific">Maritimibacter dapengensis</name>
    <dbReference type="NCBI Taxonomy" id="2836868"/>
    <lineage>
        <taxon>Bacteria</taxon>
        <taxon>Pseudomonadati</taxon>
        <taxon>Pseudomonadota</taxon>
        <taxon>Alphaproteobacteria</taxon>
        <taxon>Rhodobacterales</taxon>
        <taxon>Roseobacteraceae</taxon>
        <taxon>Maritimibacter</taxon>
    </lineage>
</organism>
<proteinExistence type="predicted"/>
<reference evidence="1 2" key="1">
    <citation type="submission" date="2021-05" db="EMBL/GenBank/DDBJ databases">
        <title>Culturable bacteria isolated from Daya Bay.</title>
        <authorList>
            <person name="Zheng W."/>
            <person name="Yu S."/>
            <person name="Huang Y."/>
        </authorList>
    </citation>
    <scope>NUCLEOTIDE SEQUENCE [LARGE SCALE GENOMIC DNA]</scope>
    <source>
        <strain evidence="1 2">DP4N28-5</strain>
    </source>
</reference>
<accession>A0ABS6T2E6</accession>
<dbReference type="Proteomes" id="UP000756530">
    <property type="component" value="Unassembled WGS sequence"/>
</dbReference>
<gene>
    <name evidence="1" type="ORF">KJP28_10800</name>
</gene>
<evidence type="ECO:0000313" key="2">
    <source>
        <dbReference type="Proteomes" id="UP000756530"/>
    </source>
</evidence>
<evidence type="ECO:0000313" key="1">
    <source>
        <dbReference type="EMBL" id="MBV7379417.1"/>
    </source>
</evidence>
<protein>
    <recommendedName>
        <fullName evidence="3">FlgN protein</fullName>
    </recommendedName>
</protein>
<comment type="caution">
    <text evidence="1">The sequence shown here is derived from an EMBL/GenBank/DDBJ whole genome shotgun (WGS) entry which is preliminary data.</text>
</comment>
<dbReference type="EMBL" id="JAHUZE010000002">
    <property type="protein sequence ID" value="MBV7379417.1"/>
    <property type="molecule type" value="Genomic_DNA"/>
</dbReference>
<dbReference type="RefSeq" id="WP_218392547.1">
    <property type="nucleotide sequence ID" value="NZ_JAHUZE010000002.1"/>
</dbReference>
<sequence length="125" mass="13834">MDGGFSNMDQEETLPLSDAIGRLSIELERAACDCAKLQVLTSTLLEKSNHPDLASEFMMLQDLDRLHQTLENLNAYAHQLSGIKADQTVGRAHLEASIQLMSLRARMFPRADNSSDDGLDGTTWL</sequence>